<dbReference type="PROSITE" id="PS00237">
    <property type="entry name" value="G_PROTEIN_RECEP_F1_1"/>
    <property type="match status" value="1"/>
</dbReference>
<dbReference type="SUPFAM" id="SSF81321">
    <property type="entry name" value="Family A G protein-coupled receptor-like"/>
    <property type="match status" value="1"/>
</dbReference>
<dbReference type="Proteomes" id="UP000189704">
    <property type="component" value="Unplaced"/>
</dbReference>
<dbReference type="OrthoDB" id="8957211at2759"/>
<feature type="region of interest" description="Disordered" evidence="9">
    <location>
        <begin position="214"/>
        <end position="242"/>
    </location>
</feature>
<evidence type="ECO:0000256" key="4">
    <source>
        <dbReference type="ARBA" id="ARBA00023040"/>
    </source>
</evidence>
<protein>
    <submittedName>
        <fullName evidence="13">C-C chemokine receptor type 10</fullName>
    </submittedName>
</protein>
<evidence type="ECO:0000256" key="2">
    <source>
        <dbReference type="ARBA" id="ARBA00022692"/>
    </source>
</evidence>
<dbReference type="GO" id="GO:0060326">
    <property type="term" value="P:cell chemotaxis"/>
    <property type="evidence" value="ECO:0007669"/>
    <property type="project" value="TreeGrafter"/>
</dbReference>
<feature type="transmembrane region" description="Helical" evidence="10">
    <location>
        <begin position="115"/>
        <end position="134"/>
    </location>
</feature>
<dbReference type="InterPro" id="IPR017452">
    <property type="entry name" value="GPCR_Rhodpsn_7TM"/>
</dbReference>
<dbReference type="GO" id="GO:0019722">
    <property type="term" value="P:calcium-mediated signaling"/>
    <property type="evidence" value="ECO:0007669"/>
    <property type="project" value="TreeGrafter"/>
</dbReference>
<evidence type="ECO:0000256" key="5">
    <source>
        <dbReference type="ARBA" id="ARBA00023136"/>
    </source>
</evidence>
<keyword evidence="12" id="KW-1185">Reference proteome</keyword>
<comment type="subcellular location">
    <subcellularLocation>
        <location evidence="1">Membrane</location>
    </subcellularLocation>
</comment>
<evidence type="ECO:0000256" key="1">
    <source>
        <dbReference type="ARBA" id="ARBA00004370"/>
    </source>
</evidence>
<evidence type="ECO:0000256" key="9">
    <source>
        <dbReference type="SAM" id="MobiDB-lite"/>
    </source>
</evidence>
<keyword evidence="4 8" id="KW-0297">G-protein coupled receptor</keyword>
<evidence type="ECO:0000259" key="11">
    <source>
        <dbReference type="PROSITE" id="PS50262"/>
    </source>
</evidence>
<evidence type="ECO:0000256" key="8">
    <source>
        <dbReference type="RuleBase" id="RU000688"/>
    </source>
</evidence>
<feature type="domain" description="G-protein coupled receptors family 1 profile" evidence="11">
    <location>
        <begin position="58"/>
        <end position="167"/>
    </location>
</feature>
<evidence type="ECO:0000313" key="13">
    <source>
        <dbReference type="RefSeq" id="XP_021573322.1"/>
    </source>
</evidence>
<dbReference type="Pfam" id="PF00001">
    <property type="entry name" value="7tm_1"/>
    <property type="match status" value="1"/>
</dbReference>
<accession>A0A3Q0EEI2</accession>
<keyword evidence="6 8" id="KW-0675">Receptor</keyword>
<evidence type="ECO:0000256" key="10">
    <source>
        <dbReference type="SAM" id="Phobius"/>
    </source>
</evidence>
<dbReference type="InterPro" id="IPR000276">
    <property type="entry name" value="GPCR_Rhodpsn"/>
</dbReference>
<evidence type="ECO:0000256" key="7">
    <source>
        <dbReference type="ARBA" id="ARBA00023224"/>
    </source>
</evidence>
<dbReference type="PANTHER" id="PTHR10489">
    <property type="entry name" value="CELL ADHESION MOLECULE"/>
    <property type="match status" value="1"/>
</dbReference>
<dbReference type="Gene3D" id="1.20.1070.10">
    <property type="entry name" value="Rhodopsin 7-helix transmembrane proteins"/>
    <property type="match status" value="1"/>
</dbReference>
<reference evidence="13" key="1">
    <citation type="submission" date="2025-08" db="UniProtKB">
        <authorList>
            <consortium name="RefSeq"/>
        </authorList>
    </citation>
    <scope>IDENTIFICATION</scope>
</reference>
<dbReference type="GO" id="GO:0009897">
    <property type="term" value="C:external side of plasma membrane"/>
    <property type="evidence" value="ECO:0007669"/>
    <property type="project" value="TreeGrafter"/>
</dbReference>
<dbReference type="GO" id="GO:0006955">
    <property type="term" value="P:immune response"/>
    <property type="evidence" value="ECO:0007669"/>
    <property type="project" value="TreeGrafter"/>
</dbReference>
<feature type="transmembrane region" description="Helical" evidence="10">
    <location>
        <begin position="49"/>
        <end position="69"/>
    </location>
</feature>
<dbReference type="GO" id="GO:0019957">
    <property type="term" value="F:C-C chemokine binding"/>
    <property type="evidence" value="ECO:0007669"/>
    <property type="project" value="TreeGrafter"/>
</dbReference>
<evidence type="ECO:0000256" key="6">
    <source>
        <dbReference type="ARBA" id="ARBA00023170"/>
    </source>
</evidence>
<dbReference type="KEGG" id="csyr:110596556"/>
<name>A0A3Q0EEI2_CARSF</name>
<dbReference type="CTD" id="2826"/>
<comment type="similarity">
    <text evidence="8">Belongs to the G-protein coupled receptor 1 family.</text>
</comment>
<feature type="transmembrane region" description="Helical" evidence="10">
    <location>
        <begin position="81"/>
        <end position="103"/>
    </location>
</feature>
<sequence>MGTEATEQVSWGFYSGDEGEAYSAEPLPELCYKADVQAFSRAFQPSVSLTVAALGLAGNGLVLATHLVAQRAARSPTSAHLLQLALADLLLALTLPFAAAGALQGWSLGSVTCRAISGLYSASFHAGFLFLACVSADRYVAIARALPAGPRPSTPGRAHLVSVIVWLPRRKPMVVVSRFRGNFSVQATLVRGEGTAETASRVCAFVGSLPQLPPSKKKVNQTKERDSSTPEPCPAFIWTSSQ</sequence>
<keyword evidence="5 10" id="KW-0472">Membrane</keyword>
<dbReference type="STRING" id="1868482.ENSTSYP00000025449"/>
<organism evidence="12 13">
    <name type="scientific">Carlito syrichta</name>
    <name type="common">Philippine tarsier</name>
    <name type="synonym">Tarsius syrichta</name>
    <dbReference type="NCBI Taxonomy" id="1868482"/>
    <lineage>
        <taxon>Eukaryota</taxon>
        <taxon>Metazoa</taxon>
        <taxon>Chordata</taxon>
        <taxon>Craniata</taxon>
        <taxon>Vertebrata</taxon>
        <taxon>Euteleostomi</taxon>
        <taxon>Mammalia</taxon>
        <taxon>Eutheria</taxon>
        <taxon>Euarchontoglires</taxon>
        <taxon>Primates</taxon>
        <taxon>Haplorrhini</taxon>
        <taxon>Tarsiiformes</taxon>
        <taxon>Tarsiidae</taxon>
        <taxon>Carlito</taxon>
    </lineage>
</organism>
<dbReference type="PANTHER" id="PTHR10489:SF735">
    <property type="entry name" value="C-C CHEMOKINE RECEPTOR TYPE 10"/>
    <property type="match status" value="1"/>
</dbReference>
<dbReference type="PROSITE" id="PS50262">
    <property type="entry name" value="G_PROTEIN_RECEP_F1_2"/>
    <property type="match status" value="1"/>
</dbReference>
<dbReference type="GeneID" id="110596556"/>
<dbReference type="PRINTS" id="PR00237">
    <property type="entry name" value="GPCRRHODOPSN"/>
</dbReference>
<keyword evidence="3 10" id="KW-1133">Transmembrane helix</keyword>
<evidence type="ECO:0000256" key="3">
    <source>
        <dbReference type="ARBA" id="ARBA00022989"/>
    </source>
</evidence>
<keyword evidence="2 8" id="KW-0812">Transmembrane</keyword>
<gene>
    <name evidence="13" type="primary">CCR10</name>
</gene>
<dbReference type="AlphaFoldDB" id="A0A3Q0EEI2"/>
<proteinExistence type="inferred from homology"/>
<dbReference type="GO" id="GO:0016493">
    <property type="term" value="F:C-C chemokine receptor activity"/>
    <property type="evidence" value="ECO:0007669"/>
    <property type="project" value="TreeGrafter"/>
</dbReference>
<keyword evidence="7 8" id="KW-0807">Transducer</keyword>
<dbReference type="GO" id="GO:0007204">
    <property type="term" value="P:positive regulation of cytosolic calcium ion concentration"/>
    <property type="evidence" value="ECO:0007669"/>
    <property type="project" value="TreeGrafter"/>
</dbReference>
<dbReference type="InterPro" id="IPR050119">
    <property type="entry name" value="CCR1-9-like"/>
</dbReference>
<evidence type="ECO:0000313" key="12">
    <source>
        <dbReference type="Proteomes" id="UP000189704"/>
    </source>
</evidence>
<dbReference type="RefSeq" id="XP_021573322.1">
    <property type="nucleotide sequence ID" value="XM_021717647.1"/>
</dbReference>